<dbReference type="AlphaFoldDB" id="A0A974SBA1"/>
<evidence type="ECO:0000313" key="2">
    <source>
        <dbReference type="Proteomes" id="UP000595841"/>
    </source>
</evidence>
<reference evidence="1 2" key="1">
    <citation type="submission" date="2021-01" db="EMBL/GenBank/DDBJ databases">
        <title>Whole genome sequence of Paenibacillus sonchi LMG 24727 for comparative genomics.</title>
        <authorList>
            <person name="Lee G."/>
            <person name="Kim M.-J."/>
            <person name="Lim K."/>
            <person name="Shin J.-H."/>
        </authorList>
    </citation>
    <scope>NUCLEOTIDE SEQUENCE [LARGE SCALE GENOMIC DNA]</scope>
    <source>
        <strain evidence="1 2">LMG 24727</strain>
    </source>
</reference>
<dbReference type="RefSeq" id="WP_039833860.1">
    <property type="nucleotide sequence ID" value="NZ_CP068595.1"/>
</dbReference>
<accession>A0A974SBA1</accession>
<evidence type="ECO:0000313" key="1">
    <source>
        <dbReference type="EMBL" id="QQZ58931.1"/>
    </source>
</evidence>
<protein>
    <recommendedName>
        <fullName evidence="3">Zinc finger CHC2-type domain-containing protein</fullName>
    </recommendedName>
</protein>
<dbReference type="Proteomes" id="UP000595841">
    <property type="component" value="Chromosome"/>
</dbReference>
<dbReference type="KEGG" id="pson:JI735_19575"/>
<gene>
    <name evidence="1" type="ORF">JI735_19575</name>
</gene>
<dbReference type="InterPro" id="IPR036977">
    <property type="entry name" value="DNA_primase_Znf_CHC2"/>
</dbReference>
<dbReference type="EMBL" id="CP068595">
    <property type="protein sequence ID" value="QQZ58931.1"/>
    <property type="molecule type" value="Genomic_DNA"/>
</dbReference>
<dbReference type="Gene3D" id="3.90.580.10">
    <property type="entry name" value="Zinc finger, CHC2-type domain"/>
    <property type="match status" value="1"/>
</dbReference>
<name>A0A974SBA1_9BACL</name>
<proteinExistence type="predicted"/>
<keyword evidence="2" id="KW-1185">Reference proteome</keyword>
<dbReference type="GO" id="GO:0003677">
    <property type="term" value="F:DNA binding"/>
    <property type="evidence" value="ECO:0007669"/>
    <property type="project" value="InterPro"/>
</dbReference>
<dbReference type="GO" id="GO:0008270">
    <property type="term" value="F:zinc ion binding"/>
    <property type="evidence" value="ECO:0007669"/>
    <property type="project" value="InterPro"/>
</dbReference>
<evidence type="ECO:0008006" key="3">
    <source>
        <dbReference type="Google" id="ProtNLM"/>
    </source>
</evidence>
<dbReference type="GO" id="GO:0006260">
    <property type="term" value="P:DNA replication"/>
    <property type="evidence" value="ECO:0007669"/>
    <property type="project" value="InterPro"/>
</dbReference>
<sequence length="217" mass="26233">MLPEIVEVAKLHQLELNHRTIHNEEVLAKCPFCQEDSKPGKRRRFYLSLNSQGQVFRCWYCGESGGVLRFISLLEGVNEEEVKERYRSQDKRRSRKRHPVEQWSTGQRRVYRVIYGGKEPDWQVMRKRDYSYYLRTLDWMQTQWNEIVQHELERAYFWLLLGIHSGRYAHYIARIQSREKLLEIPLLSPVLELFSRSSRPGWTVEVEEFIQRYMSHP</sequence>
<dbReference type="SUPFAM" id="SSF57783">
    <property type="entry name" value="Zinc beta-ribbon"/>
    <property type="match status" value="1"/>
</dbReference>
<organism evidence="1 2">
    <name type="scientific">Paenibacillus sonchi</name>
    <dbReference type="NCBI Taxonomy" id="373687"/>
    <lineage>
        <taxon>Bacteria</taxon>
        <taxon>Bacillati</taxon>
        <taxon>Bacillota</taxon>
        <taxon>Bacilli</taxon>
        <taxon>Bacillales</taxon>
        <taxon>Paenibacillaceae</taxon>
        <taxon>Paenibacillus</taxon>
        <taxon>Paenibacillus sonchi group</taxon>
    </lineage>
</organism>